<gene>
    <name evidence="1" type="ORF">I7X30_00705</name>
</gene>
<dbReference type="RefSeq" id="WP_198465614.1">
    <property type="nucleotide sequence ID" value="NZ_JAEFDC010000001.1"/>
</dbReference>
<organism evidence="1 2">
    <name type="scientific">Capnocytophaga periodontitidis</name>
    <dbReference type="NCBI Taxonomy" id="2795027"/>
    <lineage>
        <taxon>Bacteria</taxon>
        <taxon>Pseudomonadati</taxon>
        <taxon>Bacteroidota</taxon>
        <taxon>Flavobacteriia</taxon>
        <taxon>Flavobacteriales</taxon>
        <taxon>Flavobacteriaceae</taxon>
        <taxon>Capnocytophaga</taxon>
    </lineage>
</organism>
<dbReference type="SUPFAM" id="SSF54001">
    <property type="entry name" value="Cysteine proteinases"/>
    <property type="match status" value="1"/>
</dbReference>
<comment type="caution">
    <text evidence="1">The sequence shown here is derived from an EMBL/GenBank/DDBJ whole genome shotgun (WGS) entry which is preliminary data.</text>
</comment>
<sequence>MATICIKLHKTGQIAKAQLQPAEDIIKVDWIDKKTGGVIKEAHYHDEVILLVQTEGFDEGETITVKIKEKDAKELENGVFELNLSAQVDKSYARFEVPIPTTMQEGTLYVDEIECKESFRDVTLKIEDCVCREWETIAPVIKVSQHVNWSSAYTDDLSRCYKLATLQLTKVGYSPSWKSYQIAKIVNENGVEKISYVKDSFKQAVNYLKRALKNNTPVMCGVDNRPKSPNKDAITDHFIVIVGMGTDEKGNYFLFYDNAVTNTKIGTSLDNKLYCSCKEHKIEGVGDEENTYIQNFTVYKKYILSRIIESIKNKK</sequence>
<proteinExistence type="predicted"/>
<dbReference type="EMBL" id="JAEFDC010000001">
    <property type="protein sequence ID" value="MBI1645581.1"/>
    <property type="molecule type" value="Genomic_DNA"/>
</dbReference>
<protein>
    <recommendedName>
        <fullName evidence="3">Peptidase C39-like domain-containing protein</fullName>
    </recommendedName>
</protein>
<evidence type="ECO:0000313" key="2">
    <source>
        <dbReference type="Proteomes" id="UP000641139"/>
    </source>
</evidence>
<reference evidence="1 2" key="1">
    <citation type="journal article" date="2021" name="Int. J. Syst. Evol. Microbiol.">
        <title>Capnocytophaga periodontitidis sp. nov., isolated from subgingival plaque of periodontitis patient.</title>
        <authorList>
            <person name="Zhang Y."/>
            <person name="Qiao D."/>
            <person name="Shi W."/>
            <person name="Wu D."/>
            <person name="Cai M."/>
        </authorList>
    </citation>
    <scope>NUCLEOTIDE SEQUENCE [LARGE SCALE GENOMIC DNA]</scope>
    <source>
        <strain evidence="1 2">051621</strain>
    </source>
</reference>
<name>A0ABS0SIE5_9FLAO</name>
<keyword evidence="2" id="KW-1185">Reference proteome</keyword>
<evidence type="ECO:0000313" key="1">
    <source>
        <dbReference type="EMBL" id="MBI1645581.1"/>
    </source>
</evidence>
<accession>A0ABS0SIE5</accession>
<dbReference type="InterPro" id="IPR038765">
    <property type="entry name" value="Papain-like_cys_pep_sf"/>
</dbReference>
<dbReference type="Proteomes" id="UP000641139">
    <property type="component" value="Unassembled WGS sequence"/>
</dbReference>
<evidence type="ECO:0008006" key="3">
    <source>
        <dbReference type="Google" id="ProtNLM"/>
    </source>
</evidence>